<name>A0A922HUH9_DERFA</name>
<dbReference type="SUPFAM" id="SSF47616">
    <property type="entry name" value="GST C-terminal domain-like"/>
    <property type="match status" value="1"/>
</dbReference>
<dbReference type="InterPro" id="IPR010987">
    <property type="entry name" value="Glutathione-S-Trfase_C-like"/>
</dbReference>
<evidence type="ECO:0000313" key="4">
    <source>
        <dbReference type="EMBL" id="KAH7637360.1"/>
    </source>
</evidence>
<dbReference type="GO" id="GO:0004364">
    <property type="term" value="F:glutathione transferase activity"/>
    <property type="evidence" value="ECO:0007669"/>
    <property type="project" value="TreeGrafter"/>
</dbReference>
<dbReference type="PROSITE" id="PS50404">
    <property type="entry name" value="GST_NTER"/>
    <property type="match status" value="1"/>
</dbReference>
<sequence>MPEIRPIFYWMPESPPCRTVYVVAKMIGLKDWDIKSIDLTKLEQMSDDYLKINPFHTIPGYFEPPDFNLYESRTIARYIIETYRPESSLYPMNDVRKRAMINRCMDYELGTLFRAMSDVVLPIFKPGQGLPNKEKLSRFIQVLEEFEKNLKQNQLKYLAGGNDITLADLATYFTLIMCEAVPELIDLSHYPNLYSWLNRIDNFIKELDSNKNNVDAGVLVKAQENFCTYAKYCQQQAQEQKRSE</sequence>
<dbReference type="AlphaFoldDB" id="A0A922HUH9"/>
<evidence type="ECO:0000259" key="2">
    <source>
        <dbReference type="PROSITE" id="PS50404"/>
    </source>
</evidence>
<accession>A0A922HUH9</accession>
<dbReference type="PANTHER" id="PTHR43969:SF9">
    <property type="entry name" value="GLUTATHIONE S TRANSFERASE D10, ISOFORM A-RELATED"/>
    <property type="match status" value="1"/>
</dbReference>
<comment type="subunit">
    <text evidence="1">Homodimer.</text>
</comment>
<dbReference type="InterPro" id="IPR004045">
    <property type="entry name" value="Glutathione_S-Trfase_N"/>
</dbReference>
<reference evidence="5" key="1">
    <citation type="submission" date="2013-05" db="EMBL/GenBank/DDBJ databases">
        <authorList>
            <person name="Yim A.K.Y."/>
            <person name="Chan T.F."/>
            <person name="Ji K.M."/>
            <person name="Liu X.Y."/>
            <person name="Zhou J.W."/>
            <person name="Li R.Q."/>
            <person name="Yang K.Y."/>
            <person name="Li J."/>
            <person name="Li M."/>
            <person name="Law P.T.W."/>
            <person name="Wu Y.L."/>
            <person name="Cai Z.L."/>
            <person name="Qin H."/>
            <person name="Bao Y."/>
            <person name="Leung R.K.K."/>
            <person name="Ng P.K.S."/>
            <person name="Zou J."/>
            <person name="Zhong X.J."/>
            <person name="Ran P.X."/>
            <person name="Zhong N.S."/>
            <person name="Liu Z.G."/>
            <person name="Tsui S.K.W."/>
        </authorList>
    </citation>
    <scope>NUCLEOTIDE SEQUENCE</scope>
    <source>
        <strain evidence="5">Derf</strain>
        <tissue evidence="5">Whole organism</tissue>
    </source>
</reference>
<feature type="domain" description="GST C-terminal" evidence="3">
    <location>
        <begin position="94"/>
        <end position="218"/>
    </location>
</feature>
<protein>
    <submittedName>
        <fullName evidence="4">Glutathione s transferase-like protein</fullName>
    </submittedName>
</protein>
<dbReference type="Pfam" id="PF00043">
    <property type="entry name" value="GST_C"/>
    <property type="match status" value="1"/>
</dbReference>
<dbReference type="SUPFAM" id="SSF52833">
    <property type="entry name" value="Thioredoxin-like"/>
    <property type="match status" value="1"/>
</dbReference>
<evidence type="ECO:0000313" key="5">
    <source>
        <dbReference type="EMBL" id="KAH9511250.1"/>
    </source>
</evidence>
<evidence type="ECO:0000313" key="6">
    <source>
        <dbReference type="Proteomes" id="UP000790347"/>
    </source>
</evidence>
<dbReference type="SFLD" id="SFLDG00358">
    <property type="entry name" value="Main_(cytGST)"/>
    <property type="match status" value="1"/>
</dbReference>
<comment type="caution">
    <text evidence="5">The sequence shown here is derived from an EMBL/GenBank/DDBJ whole genome shotgun (WGS) entry which is preliminary data.</text>
</comment>
<dbReference type="EMBL" id="ASGP02000004">
    <property type="protein sequence ID" value="KAH9511250.1"/>
    <property type="molecule type" value="Genomic_DNA"/>
</dbReference>
<dbReference type="InterPro" id="IPR004046">
    <property type="entry name" value="GST_C"/>
</dbReference>
<keyword evidence="4" id="KW-0808">Transferase</keyword>
<dbReference type="OrthoDB" id="37920at2759"/>
<dbReference type="InterPro" id="IPR036282">
    <property type="entry name" value="Glutathione-S-Trfase_C_sf"/>
</dbReference>
<organism evidence="5 6">
    <name type="scientific">Dermatophagoides farinae</name>
    <name type="common">American house dust mite</name>
    <dbReference type="NCBI Taxonomy" id="6954"/>
    <lineage>
        <taxon>Eukaryota</taxon>
        <taxon>Metazoa</taxon>
        <taxon>Ecdysozoa</taxon>
        <taxon>Arthropoda</taxon>
        <taxon>Chelicerata</taxon>
        <taxon>Arachnida</taxon>
        <taxon>Acari</taxon>
        <taxon>Acariformes</taxon>
        <taxon>Sarcoptiformes</taxon>
        <taxon>Astigmata</taxon>
        <taxon>Psoroptidia</taxon>
        <taxon>Analgoidea</taxon>
        <taxon>Pyroglyphidae</taxon>
        <taxon>Dermatophagoidinae</taxon>
        <taxon>Dermatophagoides</taxon>
    </lineage>
</organism>
<dbReference type="SFLD" id="SFLDS00019">
    <property type="entry name" value="Glutathione_Transferase_(cytos"/>
    <property type="match status" value="1"/>
</dbReference>
<dbReference type="InterPro" id="IPR036249">
    <property type="entry name" value="Thioredoxin-like_sf"/>
</dbReference>
<dbReference type="Gene3D" id="3.40.30.10">
    <property type="entry name" value="Glutaredoxin"/>
    <property type="match status" value="1"/>
</dbReference>
<reference evidence="4" key="2">
    <citation type="submission" date="2020-06" db="EMBL/GenBank/DDBJ databases">
        <authorList>
            <person name="Ji K."/>
            <person name="Li J."/>
        </authorList>
    </citation>
    <scope>NUCLEOTIDE SEQUENCE</scope>
    <source>
        <strain evidence="4">JKM2019</strain>
        <tissue evidence="4">Whole body</tissue>
    </source>
</reference>
<dbReference type="PROSITE" id="PS50405">
    <property type="entry name" value="GST_CTER"/>
    <property type="match status" value="1"/>
</dbReference>
<reference evidence="4" key="3">
    <citation type="journal article" date="2021" name="World Allergy Organ. J.">
        <title>Chromosome-level assembly of Dermatophagoides farinae genome and transcriptome reveals two novel allergens Der f 37 and Der f 39.</title>
        <authorList>
            <person name="Chen J."/>
            <person name="Cai Z."/>
            <person name="Fan D."/>
            <person name="Hu J."/>
            <person name="Hou Y."/>
            <person name="He Y."/>
            <person name="Zhang Z."/>
            <person name="Zhao Z."/>
            <person name="Gao P."/>
            <person name="Hu W."/>
            <person name="Sun J."/>
            <person name="Li J."/>
            <person name="Ji K."/>
        </authorList>
    </citation>
    <scope>NUCLEOTIDE SEQUENCE</scope>
    <source>
        <strain evidence="4">JKM2019</strain>
    </source>
</reference>
<feature type="domain" description="GST N-terminal" evidence="2">
    <location>
        <begin position="4"/>
        <end position="87"/>
    </location>
</feature>
<dbReference type="PANTHER" id="PTHR43969">
    <property type="entry name" value="GLUTATHIONE S TRANSFERASE D10, ISOFORM A-RELATED"/>
    <property type="match status" value="1"/>
</dbReference>
<dbReference type="Pfam" id="PF13417">
    <property type="entry name" value="GST_N_3"/>
    <property type="match status" value="1"/>
</dbReference>
<dbReference type="EMBL" id="SDOV01000009">
    <property type="protein sequence ID" value="KAH7637360.1"/>
    <property type="molecule type" value="Genomic_DNA"/>
</dbReference>
<evidence type="ECO:0000259" key="3">
    <source>
        <dbReference type="PROSITE" id="PS50405"/>
    </source>
</evidence>
<gene>
    <name evidence="5" type="ORF">DERF_009721</name>
    <name evidence="4" type="ORF">HUG17_7566</name>
</gene>
<proteinExistence type="predicted"/>
<dbReference type="Gene3D" id="1.20.1050.10">
    <property type="match status" value="1"/>
</dbReference>
<dbReference type="Proteomes" id="UP000828236">
    <property type="component" value="Unassembled WGS sequence"/>
</dbReference>
<reference evidence="5" key="4">
    <citation type="journal article" date="2022" name="Res Sq">
        <title>Comparative Genomics Reveals Insights into the Divergent Evolution of Astigmatic Mites and Household Pest Adaptations.</title>
        <authorList>
            <person name="Xiong Q."/>
            <person name="Wan A.T.-Y."/>
            <person name="Liu X.-Y."/>
            <person name="Fung C.S.-H."/>
            <person name="Xiao X."/>
            <person name="Malainual N."/>
            <person name="Hou J."/>
            <person name="Wang L."/>
            <person name="Wang M."/>
            <person name="Yang K."/>
            <person name="Cui Y."/>
            <person name="Leung E."/>
            <person name="Nong W."/>
            <person name="Shin S.-K."/>
            <person name="Au S."/>
            <person name="Jeong K.Y."/>
            <person name="Chew F.T."/>
            <person name="Hui J."/>
            <person name="Leung T.F."/>
            <person name="Tungtrongchitr A."/>
            <person name="Zhong N."/>
            <person name="Liu Z."/>
            <person name="Tsui S."/>
        </authorList>
    </citation>
    <scope>NUCLEOTIDE SEQUENCE</scope>
    <source>
        <strain evidence="5">Derf</strain>
        <tissue evidence="5">Whole organism</tissue>
    </source>
</reference>
<keyword evidence="6" id="KW-1185">Reference proteome</keyword>
<evidence type="ECO:0000256" key="1">
    <source>
        <dbReference type="ARBA" id="ARBA00011738"/>
    </source>
</evidence>
<dbReference type="Proteomes" id="UP000790347">
    <property type="component" value="Unassembled WGS sequence"/>
</dbReference>
<dbReference type="GO" id="GO:0006749">
    <property type="term" value="P:glutathione metabolic process"/>
    <property type="evidence" value="ECO:0007669"/>
    <property type="project" value="TreeGrafter"/>
</dbReference>
<dbReference type="InterPro" id="IPR040079">
    <property type="entry name" value="Glutathione_S-Trfase"/>
</dbReference>